<proteinExistence type="predicted"/>
<dbReference type="KEGG" id="cfus:CYFUS_004369"/>
<feature type="domain" description="ASCH" evidence="1">
    <location>
        <begin position="134"/>
        <end position="257"/>
    </location>
</feature>
<dbReference type="CDD" id="cd06553">
    <property type="entry name" value="ASCH_Ef3133_like"/>
    <property type="match status" value="1"/>
</dbReference>
<dbReference type="InterPro" id="IPR007374">
    <property type="entry name" value="ASCH_domain"/>
</dbReference>
<dbReference type="PANTHER" id="PTHR39203">
    <property type="entry name" value="CYTOPLASMIC PROTEIN-RELATED"/>
    <property type="match status" value="1"/>
</dbReference>
<reference evidence="2 3" key="1">
    <citation type="submission" date="2017-06" db="EMBL/GenBank/DDBJ databases">
        <title>Sequencing and comparative analysis of myxobacterial genomes.</title>
        <authorList>
            <person name="Rupp O."/>
            <person name="Goesmann A."/>
            <person name="Sogaard-Andersen L."/>
        </authorList>
    </citation>
    <scope>NUCLEOTIDE SEQUENCE [LARGE SCALE GENOMIC DNA]</scope>
    <source>
        <strain evidence="2 3">DSM 52655</strain>
    </source>
</reference>
<accession>A0A250J631</accession>
<dbReference type="EMBL" id="CP022098">
    <property type="protein sequence ID" value="ATB38932.1"/>
    <property type="molecule type" value="Genomic_DNA"/>
</dbReference>
<dbReference type="Pfam" id="PF04266">
    <property type="entry name" value="ASCH"/>
    <property type="match status" value="1"/>
</dbReference>
<dbReference type="Proteomes" id="UP000217257">
    <property type="component" value="Chromosome"/>
</dbReference>
<evidence type="ECO:0000313" key="2">
    <source>
        <dbReference type="EMBL" id="ATB38932.1"/>
    </source>
</evidence>
<protein>
    <submittedName>
        <fullName evidence="2">ASCH domain-containing protein</fullName>
    </submittedName>
</protein>
<organism evidence="2 3">
    <name type="scientific">Cystobacter fuscus</name>
    <dbReference type="NCBI Taxonomy" id="43"/>
    <lineage>
        <taxon>Bacteria</taxon>
        <taxon>Pseudomonadati</taxon>
        <taxon>Myxococcota</taxon>
        <taxon>Myxococcia</taxon>
        <taxon>Myxococcales</taxon>
        <taxon>Cystobacterineae</taxon>
        <taxon>Archangiaceae</taxon>
        <taxon>Cystobacter</taxon>
    </lineage>
</organism>
<dbReference type="AlphaFoldDB" id="A0A250J631"/>
<dbReference type="SMART" id="SM01022">
    <property type="entry name" value="ASCH"/>
    <property type="match status" value="1"/>
</dbReference>
<sequence>MNNAPSARTRALILSRTHQCLLVRTPEGWSVPEAVGPWPMRPRVAIHQHVHGLTGLTLPLPVGSLVPGDGRAPRDFVFVVDAASVPASPHFTWEPLSRALSLTAPTGLDRWLWTTYVECMLGGWEPPSRELDVFSFGNTPEVASRLAHLVTCGRKRGTAGWLRAMKLKGITAPWPGLVSLVTDGFGHPCCVIETVEVRTLRFADVDQSFATLEAEGDLTLEGWYDGHLAYFRREAESLGLTFDENEEILMEHFRVLRVLGRADDA</sequence>
<name>A0A250J631_9BACT</name>
<dbReference type="Gene3D" id="3.10.400.10">
    <property type="entry name" value="Sulfate adenylyltransferase"/>
    <property type="match status" value="1"/>
</dbReference>
<evidence type="ECO:0000259" key="1">
    <source>
        <dbReference type="SMART" id="SM01022"/>
    </source>
</evidence>
<dbReference type="RefSeq" id="WP_095987032.1">
    <property type="nucleotide sequence ID" value="NZ_CP022098.1"/>
</dbReference>
<evidence type="ECO:0000313" key="3">
    <source>
        <dbReference type="Proteomes" id="UP000217257"/>
    </source>
</evidence>
<dbReference type="InterPro" id="IPR009326">
    <property type="entry name" value="DUF984"/>
</dbReference>
<dbReference type="SUPFAM" id="SSF88697">
    <property type="entry name" value="PUA domain-like"/>
    <property type="match status" value="1"/>
</dbReference>
<dbReference type="PANTHER" id="PTHR39203:SF1">
    <property type="entry name" value="CYTOPLASMIC PROTEIN"/>
    <property type="match status" value="1"/>
</dbReference>
<dbReference type="InterPro" id="IPR015947">
    <property type="entry name" value="PUA-like_sf"/>
</dbReference>
<gene>
    <name evidence="2" type="ORF">CYFUS_004369</name>
</gene>